<feature type="compositionally biased region" description="Basic and acidic residues" evidence="1">
    <location>
        <begin position="1"/>
        <end position="12"/>
    </location>
</feature>
<protein>
    <submittedName>
        <fullName evidence="2">Uncharacterized protein</fullName>
    </submittedName>
</protein>
<gene>
    <name evidence="2" type="ORF">GL279_02160</name>
</gene>
<dbReference type="EMBL" id="WMIF01000002">
    <property type="protein sequence ID" value="MTH33399.1"/>
    <property type="molecule type" value="Genomic_DNA"/>
</dbReference>
<dbReference type="Proteomes" id="UP000442533">
    <property type="component" value="Unassembled WGS sequence"/>
</dbReference>
<evidence type="ECO:0000313" key="3">
    <source>
        <dbReference type="Proteomes" id="UP000442533"/>
    </source>
</evidence>
<proteinExistence type="predicted"/>
<dbReference type="RefSeq" id="WP_155062977.1">
    <property type="nucleotide sequence ID" value="NZ_WMIF01000002.1"/>
</dbReference>
<evidence type="ECO:0000313" key="2">
    <source>
        <dbReference type="EMBL" id="MTH33399.1"/>
    </source>
</evidence>
<feature type="region of interest" description="Disordered" evidence="1">
    <location>
        <begin position="1"/>
        <end position="28"/>
    </location>
</feature>
<organism evidence="2 3">
    <name type="scientific">Paracoccus limosus</name>
    <dbReference type="NCBI Taxonomy" id="913252"/>
    <lineage>
        <taxon>Bacteria</taxon>
        <taxon>Pseudomonadati</taxon>
        <taxon>Pseudomonadota</taxon>
        <taxon>Alphaproteobacteria</taxon>
        <taxon>Rhodobacterales</taxon>
        <taxon>Paracoccaceae</taxon>
        <taxon>Paracoccus</taxon>
    </lineage>
</organism>
<accession>A0A844GXP5</accession>
<reference evidence="2 3" key="1">
    <citation type="submission" date="2019-11" db="EMBL/GenBank/DDBJ databases">
        <authorList>
            <person name="Dong K."/>
        </authorList>
    </citation>
    <scope>NUCLEOTIDE SEQUENCE [LARGE SCALE GENOMIC DNA]</scope>
    <source>
        <strain evidence="2 3">JCM 17370</strain>
    </source>
</reference>
<dbReference type="OrthoDB" id="7874235at2"/>
<evidence type="ECO:0000256" key="1">
    <source>
        <dbReference type="SAM" id="MobiDB-lite"/>
    </source>
</evidence>
<name>A0A844GXP5_9RHOB</name>
<sequence length="62" mass="7203">MKHVADKQHETGAGRILHFTRHERESGLHPAVARLHARARNENAQATRRIREFARIERGQQV</sequence>
<comment type="caution">
    <text evidence="2">The sequence shown here is derived from an EMBL/GenBank/DDBJ whole genome shotgun (WGS) entry which is preliminary data.</text>
</comment>
<dbReference type="AlphaFoldDB" id="A0A844GXP5"/>
<keyword evidence="3" id="KW-1185">Reference proteome</keyword>